<feature type="transmembrane region" description="Helical" evidence="1">
    <location>
        <begin position="119"/>
        <end position="138"/>
    </location>
</feature>
<gene>
    <name evidence="2" type="ORF">EHO51_19995</name>
    <name evidence="3" type="ORF">F7D13_17530</name>
</gene>
<reference evidence="3 5" key="2">
    <citation type="journal article" date="2021" name="AMB Express">
        <title>Isolation and characterisation of Methylocystis spp. for poly-3-hydroxybutyrate production using waste methane feedstocks.</title>
        <authorList>
            <person name="Rumah B.L."/>
            <person name="Stead C.E."/>
            <person name="Claxton Stevens B.H."/>
            <person name="Minton N.P."/>
            <person name="Grosse-Honebrink A."/>
            <person name="Zhang Y."/>
        </authorList>
    </citation>
    <scope>NUCLEOTIDE SEQUENCE [LARGE SCALE GENOMIC DNA]</scope>
    <source>
        <strain evidence="3 5">BRCS1</strain>
        <plasmid evidence="3 5">unnamed2</plasmid>
    </source>
</reference>
<evidence type="ECO:0000313" key="4">
    <source>
        <dbReference type="Proteomes" id="UP000273982"/>
    </source>
</evidence>
<geneLocation type="plasmid" evidence="3 5">
    <name>unnamed2</name>
</geneLocation>
<dbReference type="KEGG" id="mros:EHO51_19995"/>
<dbReference type="EMBL" id="CP034088">
    <property type="protein sequence ID" value="AZG79081.1"/>
    <property type="molecule type" value="Genomic_DNA"/>
</dbReference>
<evidence type="ECO:0000313" key="2">
    <source>
        <dbReference type="EMBL" id="AZG79081.1"/>
    </source>
</evidence>
<dbReference type="AlphaFoldDB" id="A0A3G8MB22"/>
<feature type="transmembrane region" description="Helical" evidence="1">
    <location>
        <begin position="179"/>
        <end position="200"/>
    </location>
</feature>
<feature type="transmembrane region" description="Helical" evidence="1">
    <location>
        <begin position="276"/>
        <end position="295"/>
    </location>
</feature>
<feature type="transmembrane region" description="Helical" evidence="1">
    <location>
        <begin position="150"/>
        <end position="167"/>
    </location>
</feature>
<keyword evidence="1" id="KW-0812">Transmembrane</keyword>
<name>A0A3G8MB22_9HYPH</name>
<dbReference type="EMBL" id="CP044330">
    <property type="protein sequence ID" value="QGM95893.1"/>
    <property type="molecule type" value="Genomic_DNA"/>
</dbReference>
<evidence type="ECO:0000313" key="3">
    <source>
        <dbReference type="EMBL" id="QGM95893.1"/>
    </source>
</evidence>
<keyword evidence="1" id="KW-0472">Membrane</keyword>
<geneLocation type="plasmid" evidence="2">
    <name>pGW6_2</name>
</geneLocation>
<feature type="transmembrane region" description="Helical" evidence="1">
    <location>
        <begin position="95"/>
        <end position="113"/>
    </location>
</feature>
<sequence>MPPIPRYRAQASQNPVAIFLSAGFRPFFLFAALWAAVGLPLSIAYLEAAAELPTRFAPSLWHAHEMAFGFGGAVVAGFLLTAIPNWTGRLPLQGAPLAGLVALWLLGRIAVLTSNSAPALVSAALDLAFPAVFIFVVAREIATGRNWRNLPMVAALALLFFGNLLTHLEAMDLAATGAIGARVGVATLIMLIAIIGGRIAPSFTRNWLAKNSPAEVEPAPFGALDRFALAATLVALVAWVAFPDAGLTAAPLIIAGAALFLRLIRWRGVSTRAEPMLFVLHLGYGWVPLGFLLIGGNELWGVAGPAAPLHALTVGAIGTMTLAVMTRATRGHTGRPLLADRWTAAIYVAITLAAILRIGAPFMGEHYFAALAVAGGMWSLAYGLFVVLYFGMVTTRRLHQTA</sequence>
<organism evidence="2 4">
    <name type="scientific">Methylocystis rosea</name>
    <dbReference type="NCBI Taxonomy" id="173366"/>
    <lineage>
        <taxon>Bacteria</taxon>
        <taxon>Pseudomonadati</taxon>
        <taxon>Pseudomonadota</taxon>
        <taxon>Alphaproteobacteria</taxon>
        <taxon>Hyphomicrobiales</taxon>
        <taxon>Methylocystaceae</taxon>
        <taxon>Methylocystis</taxon>
    </lineage>
</organism>
<proteinExistence type="predicted"/>
<feature type="transmembrane region" description="Helical" evidence="1">
    <location>
        <begin position="248"/>
        <end position="264"/>
    </location>
</feature>
<feature type="transmembrane region" description="Helical" evidence="1">
    <location>
        <begin position="366"/>
        <end position="390"/>
    </location>
</feature>
<dbReference type="Proteomes" id="UP000424673">
    <property type="component" value="Plasmid unnamed2"/>
</dbReference>
<dbReference type="Pfam" id="PF05940">
    <property type="entry name" value="NnrS"/>
    <property type="match status" value="1"/>
</dbReference>
<feature type="transmembrane region" description="Helical" evidence="1">
    <location>
        <begin position="221"/>
        <end position="242"/>
    </location>
</feature>
<dbReference type="InterPro" id="IPR010266">
    <property type="entry name" value="NnrS"/>
</dbReference>
<evidence type="ECO:0000256" key="1">
    <source>
        <dbReference type="SAM" id="Phobius"/>
    </source>
</evidence>
<accession>A0A3G8MB22</accession>
<geneLocation type="plasmid" evidence="4">
    <name>pgw6_2</name>
</geneLocation>
<keyword evidence="5" id="KW-1185">Reference proteome</keyword>
<keyword evidence="1" id="KW-1133">Transmembrane helix</keyword>
<feature type="transmembrane region" description="Helical" evidence="1">
    <location>
        <begin position="27"/>
        <end position="46"/>
    </location>
</feature>
<protein>
    <submittedName>
        <fullName evidence="2">NnrS family protein</fullName>
    </submittedName>
</protein>
<evidence type="ECO:0000313" key="5">
    <source>
        <dbReference type="Proteomes" id="UP000424673"/>
    </source>
</evidence>
<dbReference type="RefSeq" id="WP_109026892.1">
    <property type="nucleotide sequence ID" value="NZ_CP034088.1"/>
</dbReference>
<reference evidence="2 4" key="1">
    <citation type="submission" date="2018-11" db="EMBL/GenBank/DDBJ databases">
        <title>Genome squencing of methanotrophic bacteria isolated from alkaline groundwater in Korea.</title>
        <authorList>
            <person name="Nguyen L.N."/>
        </authorList>
    </citation>
    <scope>NUCLEOTIDE SEQUENCE [LARGE SCALE GENOMIC DNA]</scope>
    <source>
        <strain evidence="2 4">GW6</strain>
        <plasmid evidence="2">pGW6_2</plasmid>
        <plasmid evidence="4">pgw6_2</plasmid>
    </source>
</reference>
<feature type="transmembrane region" description="Helical" evidence="1">
    <location>
        <begin position="338"/>
        <end position="360"/>
    </location>
</feature>
<dbReference type="Proteomes" id="UP000273982">
    <property type="component" value="Plasmid pGW6_2"/>
</dbReference>
<feature type="transmembrane region" description="Helical" evidence="1">
    <location>
        <begin position="307"/>
        <end position="326"/>
    </location>
</feature>
<keyword evidence="2" id="KW-0614">Plasmid</keyword>
<feature type="transmembrane region" description="Helical" evidence="1">
    <location>
        <begin position="66"/>
        <end position="83"/>
    </location>
</feature>